<feature type="transmembrane region" description="Helical" evidence="1">
    <location>
        <begin position="88"/>
        <end position="105"/>
    </location>
</feature>
<keyword evidence="6" id="KW-1185">Reference proteome</keyword>
<dbReference type="FunFam" id="3.60.10.10:FF:000122">
    <property type="entry name" value="Frag1/DRAM/Sfk1_family_-_putative"/>
    <property type="match status" value="1"/>
</dbReference>
<dbReference type="Proteomes" id="UP000001064">
    <property type="component" value="Unassembled WGS sequence"/>
</dbReference>
<feature type="domain" description="PGAP2IP second transmembrane" evidence="2">
    <location>
        <begin position="226"/>
        <end position="401"/>
    </location>
</feature>
<feature type="transmembrane region" description="Helical" evidence="1">
    <location>
        <begin position="347"/>
        <end position="366"/>
    </location>
</feature>
<dbReference type="GO" id="GO:0016020">
    <property type="term" value="C:membrane"/>
    <property type="evidence" value="ECO:0007669"/>
    <property type="project" value="GOC"/>
</dbReference>
<dbReference type="eggNOG" id="ENOG502QVQN">
    <property type="taxonomic scope" value="Eukaryota"/>
</dbReference>
<keyword evidence="1" id="KW-1133">Transmembrane helix</keyword>
<feature type="transmembrane region" description="Helical" evidence="1">
    <location>
        <begin position="262"/>
        <end position="278"/>
    </location>
</feature>
<dbReference type="KEGG" id="dpp:DICPUDRAFT_53556"/>
<dbReference type="EMBL" id="GL870985">
    <property type="protein sequence ID" value="EGC38038.1"/>
    <property type="molecule type" value="Genomic_DNA"/>
</dbReference>
<dbReference type="InterPro" id="IPR053911">
    <property type="entry name" value="PGAP2IP_TM_2nd"/>
</dbReference>
<feature type="transmembrane region" description="Helical" evidence="1">
    <location>
        <begin position="157"/>
        <end position="177"/>
    </location>
</feature>
<dbReference type="Pfam" id="PF23021">
    <property type="entry name" value="6TM_2nd_PGAP2IP"/>
    <property type="match status" value="1"/>
</dbReference>
<feature type="transmembrane region" description="Helical" evidence="1">
    <location>
        <begin position="314"/>
        <end position="335"/>
    </location>
</feature>
<sequence length="692" mass="77377">MSTSNLMKNRGASSPTPNKQYLSLLVADTIIAFVNWSFVVEFISVIWFFPMGFMGFTGWEAALVAIYTPILLGIGFINRLVSRFNLPIRLFAQILGFLAIYPYMIDKSKIKNDEFGIFSSPHVTKTFFISVAVAIDWLAQCNSFANIKTPIRRDRGAYAYAIAIALHAIIRLGYLTVNPFMTWSSWIIFGMILVVVAFVILMRENINLTEERKSNALFQVEQDAENSSAIVTGISFGGVIFANQLLFSTHGVIPRWTNLNPFPYGIIVVFGVIAGILLTKKKELITSRNYFISALVLSTIFGWCSGSVSYFVGIIGLLCGTILGIFVNSLWIVLIEKVSNTEKLGKLFASAMLTYTVLLFWAIYVVSYKFVPWYLGSTLLRERNQTLIIATILSAGIAFSYKALRSNRKEKTGRDQPTFPNKDVFNIVFGLIVLLLLVSVNRAITHPTDSSIAGYHYKTDATATAVSNTAPTEIKSMIWTIHFGYDNFGRNSFPNITDAIKEQGVNVIGLLESDLSRVMTSNRDLVEWLASELHMYSDFGPAPSENTWGCALLTVFPIVSSNHVILPSPEGELACLIDAIVLVEEKPVNIIVTHFGNTEDVLDRKLQSEGAAQVVKSKDKNMPVVFLSYITTKINSENYNTIRSSGLEDTTDQRRYCEYIFYKNLQMNKFIRVSAGDVSDTEKQIAFFNLKK</sequence>
<dbReference type="InterPro" id="IPR051916">
    <property type="entry name" value="GPI-anchor_lipid_remodeler"/>
</dbReference>
<dbReference type="PANTHER" id="PTHR14859:SF1">
    <property type="entry name" value="PGAP2-INTERACTING PROTEIN"/>
    <property type="match status" value="1"/>
</dbReference>
<dbReference type="OrthoDB" id="68581at2759"/>
<feature type="transmembrane region" description="Helical" evidence="1">
    <location>
        <begin position="290"/>
        <end position="308"/>
    </location>
</feature>
<dbReference type="SUPFAM" id="SSF56219">
    <property type="entry name" value="DNase I-like"/>
    <property type="match status" value="1"/>
</dbReference>
<dbReference type="GO" id="GO:0006506">
    <property type="term" value="P:GPI anchor biosynthetic process"/>
    <property type="evidence" value="ECO:0000318"/>
    <property type="project" value="GO_Central"/>
</dbReference>
<gene>
    <name evidence="5" type="ORF">DICPUDRAFT_53556</name>
</gene>
<dbReference type="RefSeq" id="XP_003285439.1">
    <property type="nucleotide sequence ID" value="XM_003285391.1"/>
</dbReference>
<accession>F0ZDG0</accession>
<dbReference type="VEuPathDB" id="AmoebaDB:DICPUDRAFT_53556"/>
<feature type="transmembrane region" description="Helical" evidence="1">
    <location>
        <begin position="386"/>
        <end position="404"/>
    </location>
</feature>
<protein>
    <submittedName>
        <fullName evidence="5">Uncharacterized protein</fullName>
    </submittedName>
</protein>
<dbReference type="AlphaFoldDB" id="F0ZDG0"/>
<dbReference type="GO" id="GO:0005783">
    <property type="term" value="C:endoplasmic reticulum"/>
    <property type="evidence" value="ECO:0000318"/>
    <property type="project" value="GO_Central"/>
</dbReference>
<feature type="transmembrane region" description="Helical" evidence="1">
    <location>
        <begin position="61"/>
        <end position="81"/>
    </location>
</feature>
<feature type="domain" description="PGAP2IP first transmembrane" evidence="3">
    <location>
        <begin position="33"/>
        <end position="180"/>
    </location>
</feature>
<evidence type="ECO:0000259" key="4">
    <source>
        <dbReference type="Pfam" id="PF23226"/>
    </source>
</evidence>
<dbReference type="Gene3D" id="3.60.10.10">
    <property type="entry name" value="Endonuclease/exonuclease/phosphatase"/>
    <property type="match status" value="1"/>
</dbReference>
<dbReference type="InterPro" id="IPR053912">
    <property type="entry name" value="PGAP2IP_TM_1nd"/>
</dbReference>
<evidence type="ECO:0000259" key="2">
    <source>
        <dbReference type="Pfam" id="PF23021"/>
    </source>
</evidence>
<keyword evidence="1" id="KW-0472">Membrane</keyword>
<feature type="domain" description="PGAP2IP C-terminal nuclease-like" evidence="4">
    <location>
        <begin position="474"/>
        <end position="691"/>
    </location>
</feature>
<feature type="transmembrane region" description="Helical" evidence="1">
    <location>
        <begin position="183"/>
        <end position="202"/>
    </location>
</feature>
<name>F0ZDG0_DICPU</name>
<keyword evidence="1" id="KW-0812">Transmembrane</keyword>
<evidence type="ECO:0000256" key="1">
    <source>
        <dbReference type="SAM" id="Phobius"/>
    </source>
</evidence>
<evidence type="ECO:0000313" key="5">
    <source>
        <dbReference type="EMBL" id="EGC38038.1"/>
    </source>
</evidence>
<dbReference type="InterPro" id="IPR057315">
    <property type="entry name" value="Exo_endo_phos_PGAP2IP_C"/>
</dbReference>
<dbReference type="FunCoup" id="F0ZDG0">
    <property type="interactions" value="52"/>
</dbReference>
<dbReference type="PANTHER" id="PTHR14859">
    <property type="entry name" value="CALCOFLUOR WHITE HYPERSENSITIVE PROTEIN PRECURSOR"/>
    <property type="match status" value="1"/>
</dbReference>
<feature type="transmembrane region" description="Helical" evidence="1">
    <location>
        <begin position="21"/>
        <end position="49"/>
    </location>
</feature>
<dbReference type="GeneID" id="10502903"/>
<dbReference type="InterPro" id="IPR036691">
    <property type="entry name" value="Endo/exonu/phosph_ase_sf"/>
</dbReference>
<dbReference type="Pfam" id="PF23022">
    <property type="entry name" value="6TM_1st_PGAP2IP"/>
    <property type="match status" value="1"/>
</dbReference>
<feature type="transmembrane region" description="Helical" evidence="1">
    <location>
        <begin position="424"/>
        <end position="444"/>
    </location>
</feature>
<proteinExistence type="predicted"/>
<dbReference type="Pfam" id="PF23226">
    <property type="entry name" value="Exo_endo_phos_PGAP2IP"/>
    <property type="match status" value="1"/>
</dbReference>
<feature type="transmembrane region" description="Helical" evidence="1">
    <location>
        <begin position="223"/>
        <end position="242"/>
    </location>
</feature>
<dbReference type="InParanoid" id="F0ZDG0"/>
<evidence type="ECO:0000259" key="3">
    <source>
        <dbReference type="Pfam" id="PF23022"/>
    </source>
</evidence>
<dbReference type="OMA" id="CVWYFPL"/>
<reference evidence="6" key="1">
    <citation type="journal article" date="2011" name="Genome Biol.">
        <title>Comparative genomics of the social amoebae Dictyostelium discoideum and Dictyostelium purpureum.</title>
        <authorList>
            <consortium name="US DOE Joint Genome Institute (JGI-PGF)"/>
            <person name="Sucgang R."/>
            <person name="Kuo A."/>
            <person name="Tian X."/>
            <person name="Salerno W."/>
            <person name="Parikh A."/>
            <person name="Feasley C.L."/>
            <person name="Dalin E."/>
            <person name="Tu H."/>
            <person name="Huang E."/>
            <person name="Barry K."/>
            <person name="Lindquist E."/>
            <person name="Shapiro H."/>
            <person name="Bruce D."/>
            <person name="Schmutz J."/>
            <person name="Salamov A."/>
            <person name="Fey P."/>
            <person name="Gaudet P."/>
            <person name="Anjard C."/>
            <person name="Babu M.M."/>
            <person name="Basu S."/>
            <person name="Bushmanova Y."/>
            <person name="van der Wel H."/>
            <person name="Katoh-Kurasawa M."/>
            <person name="Dinh C."/>
            <person name="Coutinho P.M."/>
            <person name="Saito T."/>
            <person name="Elias M."/>
            <person name="Schaap P."/>
            <person name="Kay R.R."/>
            <person name="Henrissat B."/>
            <person name="Eichinger L."/>
            <person name="Rivero F."/>
            <person name="Putnam N.H."/>
            <person name="West C.M."/>
            <person name="Loomis W.F."/>
            <person name="Chisholm R.L."/>
            <person name="Shaulsky G."/>
            <person name="Strassmann J.E."/>
            <person name="Queller D.C."/>
            <person name="Kuspa A."/>
            <person name="Grigoriev I.V."/>
        </authorList>
    </citation>
    <scope>NUCLEOTIDE SEQUENCE [LARGE SCALE GENOMIC DNA]</scope>
    <source>
        <strain evidence="6">QSDP1</strain>
    </source>
</reference>
<organism evidence="5 6">
    <name type="scientific">Dictyostelium purpureum</name>
    <name type="common">Slime mold</name>
    <dbReference type="NCBI Taxonomy" id="5786"/>
    <lineage>
        <taxon>Eukaryota</taxon>
        <taxon>Amoebozoa</taxon>
        <taxon>Evosea</taxon>
        <taxon>Eumycetozoa</taxon>
        <taxon>Dictyostelia</taxon>
        <taxon>Dictyosteliales</taxon>
        <taxon>Dictyosteliaceae</taxon>
        <taxon>Dictyostelium</taxon>
    </lineage>
</organism>
<evidence type="ECO:0000313" key="6">
    <source>
        <dbReference type="Proteomes" id="UP000001064"/>
    </source>
</evidence>